<protein>
    <recommendedName>
        <fullName evidence="1">DnaJ homologue subfamily C member 28 conserved domain-containing protein</fullName>
    </recommendedName>
</protein>
<feature type="domain" description="DnaJ homologue subfamily C member 28 conserved" evidence="1">
    <location>
        <begin position="104"/>
        <end position="174"/>
    </location>
</feature>
<reference evidence="3" key="1">
    <citation type="journal article" date="2019" name="Int. J. Syst. Evol. Microbiol.">
        <title>The Global Catalogue of Microorganisms (GCM) 10K type strain sequencing project: providing services to taxonomists for standard genome sequencing and annotation.</title>
        <authorList>
            <consortium name="The Broad Institute Genomics Platform"/>
            <consortium name="The Broad Institute Genome Sequencing Center for Infectious Disease"/>
            <person name="Wu L."/>
            <person name="Ma J."/>
        </authorList>
    </citation>
    <scope>NUCLEOTIDE SEQUENCE [LARGE SCALE GENOMIC DNA]</scope>
    <source>
        <strain evidence="3">JCM 14969</strain>
    </source>
</reference>
<dbReference type="InterPro" id="IPR018961">
    <property type="entry name" value="DnaJ_homolog_subfam-C_membr-28"/>
</dbReference>
<name>A0ABP4PTF3_9ACTN</name>
<dbReference type="Proteomes" id="UP001500393">
    <property type="component" value="Unassembled WGS sequence"/>
</dbReference>
<evidence type="ECO:0000259" key="1">
    <source>
        <dbReference type="Pfam" id="PF09350"/>
    </source>
</evidence>
<dbReference type="EMBL" id="BAAAOS010000033">
    <property type="protein sequence ID" value="GAA1588741.1"/>
    <property type="molecule type" value="Genomic_DNA"/>
</dbReference>
<keyword evidence="3" id="KW-1185">Reference proteome</keyword>
<evidence type="ECO:0000313" key="3">
    <source>
        <dbReference type="Proteomes" id="UP001500393"/>
    </source>
</evidence>
<evidence type="ECO:0000313" key="2">
    <source>
        <dbReference type="EMBL" id="GAA1588741.1"/>
    </source>
</evidence>
<accession>A0ABP4PTF3</accession>
<sequence>MVPTTSAVFAGLVDGVVRTGFATRSPATTDKITDDTGGSSRCTATLLPPSAIHPTLANPTRSGGRACDCIHKAVNWRPYSNHVGMTGRAYMTERKPPGMKIQDWVELQIRQAQERGDFDDLPGEGKPIPKLAQAHDPDWWVKDFIRREKIETDALLPPSVQLRKEKQHLPERLAKLRTEREVREHLQELNQRILVQIRDATGVVVPVGTVDEEYFVEQWRVEHAAREARRDAVPEQPKSKRSLWQRLFSG</sequence>
<comment type="caution">
    <text evidence="2">The sequence shown here is derived from an EMBL/GenBank/DDBJ whole genome shotgun (WGS) entry which is preliminary data.</text>
</comment>
<organism evidence="2 3">
    <name type="scientific">Kribbella sancticallisti</name>
    <dbReference type="NCBI Taxonomy" id="460087"/>
    <lineage>
        <taxon>Bacteria</taxon>
        <taxon>Bacillati</taxon>
        <taxon>Actinomycetota</taxon>
        <taxon>Actinomycetes</taxon>
        <taxon>Propionibacteriales</taxon>
        <taxon>Kribbellaceae</taxon>
        <taxon>Kribbella</taxon>
    </lineage>
</organism>
<proteinExistence type="predicted"/>
<dbReference type="Pfam" id="PF09350">
    <property type="entry name" value="DJC28_CD"/>
    <property type="match status" value="1"/>
</dbReference>
<gene>
    <name evidence="2" type="ORF">GCM10009789_47910</name>
</gene>